<dbReference type="EMBL" id="FOCP01000031">
    <property type="protein sequence ID" value="SEN66013.1"/>
    <property type="molecule type" value="Genomic_DNA"/>
</dbReference>
<organism evidence="2 3">
    <name type="scientific">Nitrosomonas marina</name>
    <dbReference type="NCBI Taxonomy" id="917"/>
    <lineage>
        <taxon>Bacteria</taxon>
        <taxon>Pseudomonadati</taxon>
        <taxon>Pseudomonadota</taxon>
        <taxon>Betaproteobacteria</taxon>
        <taxon>Nitrosomonadales</taxon>
        <taxon>Nitrosomonadaceae</taxon>
        <taxon>Nitrosomonas</taxon>
    </lineage>
</organism>
<protein>
    <submittedName>
        <fullName evidence="2">Uncharacterized protein</fullName>
    </submittedName>
</protein>
<evidence type="ECO:0000256" key="1">
    <source>
        <dbReference type="SAM" id="Phobius"/>
    </source>
</evidence>
<proteinExistence type="predicted"/>
<dbReference type="RefSeq" id="WP_177167784.1">
    <property type="nucleotide sequence ID" value="NZ_FOCP01000031.1"/>
</dbReference>
<reference evidence="2 3" key="1">
    <citation type="submission" date="2016-10" db="EMBL/GenBank/DDBJ databases">
        <authorList>
            <person name="de Groot N.N."/>
        </authorList>
    </citation>
    <scope>NUCLEOTIDE SEQUENCE [LARGE SCALE GENOMIC DNA]</scope>
    <source>
        <strain evidence="2 3">Nm22</strain>
    </source>
</reference>
<keyword evidence="1" id="KW-0812">Transmembrane</keyword>
<name>A0A1H8IB61_9PROT</name>
<keyword evidence="1" id="KW-1133">Transmembrane helix</keyword>
<accession>A0A1H8IB61</accession>
<feature type="transmembrane region" description="Helical" evidence="1">
    <location>
        <begin position="16"/>
        <end position="34"/>
    </location>
</feature>
<evidence type="ECO:0000313" key="2">
    <source>
        <dbReference type="EMBL" id="SEN66013.1"/>
    </source>
</evidence>
<dbReference type="AlphaFoldDB" id="A0A1H8IB61"/>
<dbReference type="Proteomes" id="UP000199459">
    <property type="component" value="Unassembled WGS sequence"/>
</dbReference>
<keyword evidence="1" id="KW-0472">Membrane</keyword>
<evidence type="ECO:0000313" key="3">
    <source>
        <dbReference type="Proteomes" id="UP000199459"/>
    </source>
</evidence>
<sequence>MVIAVDQLGNLCDKNGIAMLVVHTLLGSAFLFVITEQAIAMAQHDNQIAAGNLN</sequence>
<gene>
    <name evidence="2" type="ORF">SAMN05216325_1319</name>
</gene>